<evidence type="ECO:0000313" key="2">
    <source>
        <dbReference type="Proteomes" id="UP001596028"/>
    </source>
</evidence>
<dbReference type="InterPro" id="IPR008884">
    <property type="entry name" value="TylF_MeTrfase"/>
</dbReference>
<dbReference type="EMBL" id="JBHSEP010000011">
    <property type="protein sequence ID" value="MFC4599635.1"/>
    <property type="molecule type" value="Genomic_DNA"/>
</dbReference>
<dbReference type="PANTHER" id="PTHR40036">
    <property type="entry name" value="MACROCIN O-METHYLTRANSFERASE"/>
    <property type="match status" value="1"/>
</dbReference>
<dbReference type="EC" id="2.1.1.-" evidence="1"/>
<dbReference type="Pfam" id="PF05711">
    <property type="entry name" value="TylF"/>
    <property type="match status" value="1"/>
</dbReference>
<dbReference type="GO" id="GO:0032259">
    <property type="term" value="P:methylation"/>
    <property type="evidence" value="ECO:0007669"/>
    <property type="project" value="UniProtKB-KW"/>
</dbReference>
<comment type="caution">
    <text evidence="1">The sequence shown here is derived from an EMBL/GenBank/DDBJ whole genome shotgun (WGS) entry which is preliminary data.</text>
</comment>
<sequence>MITLPDFKKSFEYENNFYLSCDITRISKILAHYELFKMTLDLPGAVVECGVFKGVSFSRFAMFRELFSSPYSRKLIGFDTFGKFPETQFEEDAAALHKFIQAAGDSSISVDQLNEVLTNKGVNKQIELISGDITQTVPEYVRNNPELKISLLNLDTDIYEPAVTILEHLYPRIVTGGVLILDDYGTFPGETKAVDDYFKGRKVQIRKFPFAMTPCYIVKEE</sequence>
<dbReference type="InterPro" id="IPR029063">
    <property type="entry name" value="SAM-dependent_MTases_sf"/>
</dbReference>
<keyword evidence="1" id="KW-0489">Methyltransferase</keyword>
<proteinExistence type="predicted"/>
<protein>
    <submittedName>
        <fullName evidence="1">TylF/MycF/NovP-related O-methyltransferase</fullName>
        <ecNumber evidence="1">2.1.1.-</ecNumber>
    </submittedName>
</protein>
<dbReference type="GO" id="GO:0008168">
    <property type="term" value="F:methyltransferase activity"/>
    <property type="evidence" value="ECO:0007669"/>
    <property type="project" value="UniProtKB-KW"/>
</dbReference>
<keyword evidence="1" id="KW-0808">Transferase</keyword>
<dbReference type="Proteomes" id="UP001596028">
    <property type="component" value="Unassembled WGS sequence"/>
</dbReference>
<keyword evidence="2" id="KW-1185">Reference proteome</keyword>
<name>A0ABV9FF42_9BACL</name>
<reference evidence="2" key="1">
    <citation type="journal article" date="2019" name="Int. J. Syst. Evol. Microbiol.">
        <title>The Global Catalogue of Microorganisms (GCM) 10K type strain sequencing project: providing services to taxonomists for standard genome sequencing and annotation.</title>
        <authorList>
            <consortium name="The Broad Institute Genomics Platform"/>
            <consortium name="The Broad Institute Genome Sequencing Center for Infectious Disease"/>
            <person name="Wu L."/>
            <person name="Ma J."/>
        </authorList>
    </citation>
    <scope>NUCLEOTIDE SEQUENCE [LARGE SCALE GENOMIC DNA]</scope>
    <source>
        <strain evidence="2">CCUG 49571</strain>
    </source>
</reference>
<evidence type="ECO:0000313" key="1">
    <source>
        <dbReference type="EMBL" id="MFC4599635.1"/>
    </source>
</evidence>
<dbReference type="PANTHER" id="PTHR40036:SF1">
    <property type="entry name" value="MACROCIN O-METHYLTRANSFERASE"/>
    <property type="match status" value="1"/>
</dbReference>
<dbReference type="RefSeq" id="WP_378097811.1">
    <property type="nucleotide sequence ID" value="NZ_JBHSEP010000011.1"/>
</dbReference>
<dbReference type="SUPFAM" id="SSF53335">
    <property type="entry name" value="S-adenosyl-L-methionine-dependent methyltransferases"/>
    <property type="match status" value="1"/>
</dbReference>
<accession>A0ABV9FF42</accession>
<gene>
    <name evidence="1" type="ORF">ACFO3S_15390</name>
</gene>
<dbReference type="Gene3D" id="3.40.50.150">
    <property type="entry name" value="Vaccinia Virus protein VP39"/>
    <property type="match status" value="1"/>
</dbReference>
<organism evidence="1 2">
    <name type="scientific">Cohnella hongkongensis</name>
    <dbReference type="NCBI Taxonomy" id="178337"/>
    <lineage>
        <taxon>Bacteria</taxon>
        <taxon>Bacillati</taxon>
        <taxon>Bacillota</taxon>
        <taxon>Bacilli</taxon>
        <taxon>Bacillales</taxon>
        <taxon>Paenibacillaceae</taxon>
        <taxon>Cohnella</taxon>
    </lineage>
</organism>